<dbReference type="EMBL" id="CAHR02000005">
    <property type="protein sequence ID" value="CCG80708.1"/>
    <property type="molecule type" value="Genomic_DNA"/>
</dbReference>
<dbReference type="PIRSF" id="PIRSF036762">
    <property type="entry name" value="GAA1"/>
    <property type="match status" value="1"/>
</dbReference>
<dbReference type="Proteomes" id="UP000013776">
    <property type="component" value="Unassembled WGS sequence"/>
</dbReference>
<organism evidence="2 3">
    <name type="scientific">Taphrina deformans (strain PYCC 5710 / ATCC 11124 / CBS 356.35 / IMI 108563 / JCM 9778 / NBRC 8474)</name>
    <name type="common">Peach leaf curl fungus</name>
    <name type="synonym">Lalaria deformans</name>
    <dbReference type="NCBI Taxonomy" id="1097556"/>
    <lineage>
        <taxon>Eukaryota</taxon>
        <taxon>Fungi</taxon>
        <taxon>Dikarya</taxon>
        <taxon>Ascomycota</taxon>
        <taxon>Taphrinomycotina</taxon>
        <taxon>Taphrinomycetes</taxon>
        <taxon>Taphrinales</taxon>
        <taxon>Taphrinaceae</taxon>
        <taxon>Taphrina</taxon>
    </lineage>
</organism>
<name>R4XBJ4_TAPDE</name>
<evidence type="ECO:0000256" key="1">
    <source>
        <dbReference type="SAM" id="Phobius"/>
    </source>
</evidence>
<sequence>MGLLNYFFTFEGRRKLFTFLVRRVTWLSTALFFIGICWLLALPKDEFNIPTRISENALLPGQVQTHFGGSDYKVLNAFRNEIRLWQQLDDLQRVEGVQSIFRNAGMKSARQHYNVSLGSRQYAGINVYGLLEAPRGDATEALVINAAWKNAKGVVNEGGVAQLLALARYFRRWSVWSKDILFVIPGDREFGSQAWIDAYHENQDTNNIEPLTLVSGVIQAGIDIDWYGEANRYNHINVKYEGSNGQLANLDLVNSAIHIAKHQLGIMPYVQNVFHETYPARLLTMFRALASQAHGLPTGSHSPYIPYKIDTISIEIVGNEHGYHDDSSLGRIIESIMRSLNNILEHLHASFFFYILITTHRFISIGTYLPSAMLISICFTITGLSLYLKITNKAIAKTKEAVAEQGVIKDTGPTADEKKVIEVRSFSFSRTLRPAAIVTIAHLIGLTLFYVLRLAVRVNSLNVLTTFLLFEYCISFVGPSLLAARLNRDDIALLNSFSQLVLGMFLSAIATINFSLALSIGVMSFPYSFIGPVHNKVQQIPIRVALLVLTSPMSILYLFCTFTGIDWRDVVVDVVFGYEWLHVWTPLAIFGVWWPAYFLTSVVVSG</sequence>
<dbReference type="VEuPathDB" id="FungiDB:TAPDE_000256"/>
<feature type="transmembrane region" description="Helical" evidence="1">
    <location>
        <begin position="434"/>
        <end position="452"/>
    </location>
</feature>
<dbReference type="PANTHER" id="PTHR13304:SF0">
    <property type="entry name" value="GLYCOSYLPHOSPHATIDYLINOSITOL ANCHOR ATTACHMENT 1 PROTEIN"/>
    <property type="match status" value="1"/>
</dbReference>
<keyword evidence="1" id="KW-0812">Transmembrane</keyword>
<feature type="transmembrane region" description="Helical" evidence="1">
    <location>
        <begin position="20"/>
        <end position="42"/>
    </location>
</feature>
<keyword evidence="1" id="KW-1133">Transmembrane helix</keyword>
<feature type="transmembrane region" description="Helical" evidence="1">
    <location>
        <begin position="545"/>
        <end position="565"/>
    </location>
</feature>
<dbReference type="InterPro" id="IPR007246">
    <property type="entry name" value="Gaa1"/>
</dbReference>
<reference evidence="2 3" key="1">
    <citation type="journal article" date="2013" name="MBio">
        <title>Genome sequencing of the plant pathogen Taphrina deformans, the causal agent of peach leaf curl.</title>
        <authorList>
            <person name="Cisse O.H."/>
            <person name="Almeida J.M.G.C.F."/>
            <person name="Fonseca A."/>
            <person name="Kumar A.A."/>
            <person name="Salojaervi J."/>
            <person name="Overmyer K."/>
            <person name="Hauser P.M."/>
            <person name="Pagni M."/>
        </authorList>
    </citation>
    <scope>NUCLEOTIDE SEQUENCE [LARGE SCALE GENOMIC DNA]</scope>
    <source>
        <strain evidence="3">PYCC 5710 / ATCC 11124 / CBS 356.35 / IMI 108563 / JCM 9778 / NBRC 8474</strain>
    </source>
</reference>
<proteinExistence type="predicted"/>
<keyword evidence="3" id="KW-1185">Reference proteome</keyword>
<evidence type="ECO:0000313" key="2">
    <source>
        <dbReference type="EMBL" id="CCG80708.1"/>
    </source>
</evidence>
<gene>
    <name evidence="2" type="ORF">TAPDE_000256</name>
</gene>
<feature type="transmembrane region" description="Helical" evidence="1">
    <location>
        <begin position="585"/>
        <end position="604"/>
    </location>
</feature>
<feature type="transmembrane region" description="Helical" evidence="1">
    <location>
        <begin position="464"/>
        <end position="484"/>
    </location>
</feature>
<comment type="caution">
    <text evidence="2">The sequence shown here is derived from an EMBL/GenBank/DDBJ whole genome shotgun (WGS) entry which is preliminary data.</text>
</comment>
<dbReference type="OrthoDB" id="445301at2759"/>
<dbReference type="Pfam" id="PF04114">
    <property type="entry name" value="Gaa1"/>
    <property type="match status" value="1"/>
</dbReference>
<keyword evidence="1" id="KW-0472">Membrane</keyword>
<dbReference type="GO" id="GO:0016255">
    <property type="term" value="P:attachment of GPI anchor to protein"/>
    <property type="evidence" value="ECO:0007669"/>
    <property type="project" value="TreeGrafter"/>
</dbReference>
<dbReference type="AlphaFoldDB" id="R4XBJ4"/>
<dbReference type="STRING" id="1097556.R4XBJ4"/>
<dbReference type="GO" id="GO:0042765">
    <property type="term" value="C:GPI-anchor transamidase complex"/>
    <property type="evidence" value="ECO:0007669"/>
    <property type="project" value="InterPro"/>
</dbReference>
<dbReference type="eggNOG" id="KOG3566">
    <property type="taxonomic scope" value="Eukaryota"/>
</dbReference>
<accession>R4XBJ4</accession>
<dbReference type="Gene3D" id="3.40.630.10">
    <property type="entry name" value="Zn peptidases"/>
    <property type="match status" value="1"/>
</dbReference>
<evidence type="ECO:0000313" key="3">
    <source>
        <dbReference type="Proteomes" id="UP000013776"/>
    </source>
</evidence>
<dbReference type="SUPFAM" id="SSF53187">
    <property type="entry name" value="Zn-dependent exopeptidases"/>
    <property type="match status" value="1"/>
</dbReference>
<protein>
    <submittedName>
        <fullName evidence="2">GPI transamidase component</fullName>
    </submittedName>
</protein>
<dbReference type="PANTHER" id="PTHR13304">
    <property type="entry name" value="GLYCOSYLPHOSPHATIDYLINOSITOL ANCHOR ATTACHMENT 1 PROTEIN"/>
    <property type="match status" value="1"/>
</dbReference>
<feature type="transmembrane region" description="Helical" evidence="1">
    <location>
        <begin position="369"/>
        <end position="388"/>
    </location>
</feature>